<dbReference type="InterPro" id="IPR012433">
    <property type="entry name" value="Imm11"/>
</dbReference>
<dbReference type="AlphaFoldDB" id="A0A841HFR4"/>
<name>A0A841HFR4_9GAMM</name>
<feature type="domain" description="Immunity MXAN-0049 protein" evidence="1">
    <location>
        <begin position="30"/>
        <end position="192"/>
    </location>
</feature>
<dbReference type="RefSeq" id="WP_184329714.1">
    <property type="nucleotide sequence ID" value="NZ_JACHHZ010000001.1"/>
</dbReference>
<gene>
    <name evidence="2" type="ORF">HNQ60_000797</name>
</gene>
<proteinExistence type="predicted"/>
<evidence type="ECO:0000259" key="1">
    <source>
        <dbReference type="Pfam" id="PF07791"/>
    </source>
</evidence>
<organism evidence="2 3">
    <name type="scientific">Povalibacter uvarum</name>
    <dbReference type="NCBI Taxonomy" id="732238"/>
    <lineage>
        <taxon>Bacteria</taxon>
        <taxon>Pseudomonadati</taxon>
        <taxon>Pseudomonadota</taxon>
        <taxon>Gammaproteobacteria</taxon>
        <taxon>Steroidobacterales</taxon>
        <taxon>Steroidobacteraceae</taxon>
        <taxon>Povalibacter</taxon>
    </lineage>
</organism>
<dbReference type="EMBL" id="JACHHZ010000001">
    <property type="protein sequence ID" value="MBB6091951.1"/>
    <property type="molecule type" value="Genomic_DNA"/>
</dbReference>
<evidence type="ECO:0000313" key="3">
    <source>
        <dbReference type="Proteomes" id="UP000588068"/>
    </source>
</evidence>
<dbReference type="Pfam" id="PF07791">
    <property type="entry name" value="Imm11"/>
    <property type="match status" value="1"/>
</dbReference>
<accession>A0A841HFR4</accession>
<evidence type="ECO:0000313" key="2">
    <source>
        <dbReference type="EMBL" id="MBB6091951.1"/>
    </source>
</evidence>
<keyword evidence="3" id="KW-1185">Reference proteome</keyword>
<comment type="caution">
    <text evidence="2">The sequence shown here is derived from an EMBL/GenBank/DDBJ whole genome shotgun (WGS) entry which is preliminary data.</text>
</comment>
<sequence>MSNPVSNYFVLKCMAGAGPLQFKLESDADNKECWQMGMAFSPDHEDSDFHPPTDVLELQTKIDSKAPERIYPELTWNPLPLMSRRLVTALQSAGVDNLQVYETRIANPQNGAPADFYLCVNIVGAVAAANMAESQFNPDVEDRLISADFTSLTVQPEKSRDLLIFRLAENTSAVLVHERVRRFIESRGIDSLTWFEPESWAG</sequence>
<protein>
    <recommendedName>
        <fullName evidence="1">Immunity MXAN-0049 protein domain-containing protein</fullName>
    </recommendedName>
</protein>
<dbReference type="Proteomes" id="UP000588068">
    <property type="component" value="Unassembled WGS sequence"/>
</dbReference>
<reference evidence="2 3" key="1">
    <citation type="submission" date="2020-08" db="EMBL/GenBank/DDBJ databases">
        <title>Genomic Encyclopedia of Type Strains, Phase IV (KMG-IV): sequencing the most valuable type-strain genomes for metagenomic binning, comparative biology and taxonomic classification.</title>
        <authorList>
            <person name="Goeker M."/>
        </authorList>
    </citation>
    <scope>NUCLEOTIDE SEQUENCE [LARGE SCALE GENOMIC DNA]</scope>
    <source>
        <strain evidence="2 3">DSM 26723</strain>
    </source>
</reference>